<evidence type="ECO:0000313" key="1">
    <source>
        <dbReference type="EMBL" id="SEQ05586.1"/>
    </source>
</evidence>
<evidence type="ECO:0000313" key="2">
    <source>
        <dbReference type="Proteomes" id="UP000182360"/>
    </source>
</evidence>
<dbReference type="RefSeq" id="WP_074641468.1">
    <property type="nucleotide sequence ID" value="NZ_FOFU01000002.1"/>
</dbReference>
<dbReference type="Proteomes" id="UP000182360">
    <property type="component" value="Unassembled WGS sequence"/>
</dbReference>
<gene>
    <name evidence="1" type="ORF">SAMN04487977_102337</name>
</gene>
<keyword evidence="2" id="KW-1185">Reference proteome</keyword>
<sequence length="65" mass="7863">MKNETSPDKLWLQKEVIEYLRCAPSSFHSCERYDWLKERAIKDGRRRKYKKSDVLAFVERLQKSA</sequence>
<reference evidence="1 2" key="1">
    <citation type="submission" date="2016-10" db="EMBL/GenBank/DDBJ databases">
        <authorList>
            <person name="de Groot N.N."/>
        </authorList>
    </citation>
    <scope>NUCLEOTIDE SEQUENCE [LARGE SCALE GENOMIC DNA]</scope>
    <source>
        <strain evidence="1 2">B25</strain>
    </source>
</reference>
<evidence type="ECO:0008006" key="3">
    <source>
        <dbReference type="Google" id="ProtNLM"/>
    </source>
</evidence>
<organism evidence="1 2">
    <name type="scientific">Treponema bryantii</name>
    <dbReference type="NCBI Taxonomy" id="163"/>
    <lineage>
        <taxon>Bacteria</taxon>
        <taxon>Pseudomonadati</taxon>
        <taxon>Spirochaetota</taxon>
        <taxon>Spirochaetia</taxon>
        <taxon>Spirochaetales</taxon>
        <taxon>Treponemataceae</taxon>
        <taxon>Treponema</taxon>
    </lineage>
</organism>
<accession>A0A1H9CWH3</accession>
<proteinExistence type="predicted"/>
<dbReference type="EMBL" id="FOFU01000002">
    <property type="protein sequence ID" value="SEQ05586.1"/>
    <property type="molecule type" value="Genomic_DNA"/>
</dbReference>
<dbReference type="AlphaFoldDB" id="A0A1H9CWH3"/>
<protein>
    <recommendedName>
        <fullName evidence="3">Helix-turn-helix domain-containing protein</fullName>
    </recommendedName>
</protein>
<dbReference type="OrthoDB" id="9849724at2"/>
<name>A0A1H9CWH3_9SPIR</name>